<dbReference type="Proteomes" id="UP000241890">
    <property type="component" value="Unassembled WGS sequence"/>
</dbReference>
<evidence type="ECO:0000256" key="5">
    <source>
        <dbReference type="PROSITE-ProRule" id="PRU01023"/>
    </source>
</evidence>
<dbReference type="GO" id="GO:0008173">
    <property type="term" value="F:RNA methyltransferase activity"/>
    <property type="evidence" value="ECO:0007669"/>
    <property type="project" value="InterPro"/>
</dbReference>
<dbReference type="InterPro" id="IPR049560">
    <property type="entry name" value="MeTrfase_RsmB-F_NOP2_cat"/>
</dbReference>
<gene>
    <name evidence="8" type="ORF">FCC1311_012162</name>
</gene>
<keyword evidence="3 5" id="KW-0949">S-adenosyl-L-methionine</keyword>
<dbReference type="GO" id="GO:0001510">
    <property type="term" value="P:RNA methylation"/>
    <property type="evidence" value="ECO:0007669"/>
    <property type="project" value="InterPro"/>
</dbReference>
<dbReference type="InterPro" id="IPR023267">
    <property type="entry name" value="RCMT"/>
</dbReference>
<feature type="region of interest" description="Disordered" evidence="6">
    <location>
        <begin position="111"/>
        <end position="139"/>
    </location>
</feature>
<dbReference type="PROSITE" id="PS51686">
    <property type="entry name" value="SAM_MT_RSMB_NOP"/>
    <property type="match status" value="1"/>
</dbReference>
<comment type="similarity">
    <text evidence="5">Belongs to the class I-like SAM-binding methyltransferase superfamily. RsmB/NOP family.</text>
</comment>
<dbReference type="PANTHER" id="PTHR22808">
    <property type="entry name" value="NCL1 YEAST -RELATED NOL1/NOP2/FMU SUN DOMAIN-CONTAINING"/>
    <property type="match status" value="1"/>
</dbReference>
<proteinExistence type="inferred from homology"/>
<dbReference type="InterPro" id="IPR001678">
    <property type="entry name" value="MeTrfase_RsmB-F_NOP2_dom"/>
</dbReference>
<accession>A0A2R5G3U8</accession>
<protein>
    <submittedName>
        <fullName evidence="8">tRNA cytosine34-C5-methyltransferase</fullName>
    </submittedName>
</protein>
<feature type="compositionally biased region" description="Basic and acidic residues" evidence="6">
    <location>
        <begin position="476"/>
        <end position="495"/>
    </location>
</feature>
<name>A0A2R5G3U8_9STRA</name>
<sequence length="949" mass="103652">MDFSKSSRRALRKFEHEKRQKDAADRQESRRRKQERKQRKNAEKARLAREILVVPATATATANDEGEDGQTSYGNGVGIPAQSQGNDQEGVKQLKDAGGKLSSDVLKVLRSDDDAGASGGGEPSSRKRQRQDRLQRSVDSKMWRHFDRKDAENANPFFATYYQQQLDMSPDGEDWNQLAATLASNLKVTFRLNRGRHPLTAAALDARLRNEFQFRGSFVRVGVDQILASGEVVKPSPWSRDLWQLGTDRIGFSKAKTLEPLYETLRREASLGHLARQGIASMLPAMVLRPRQGQTILDMCGAPGSKSEQVLQMVGPTGALVTNDSDPKRLDSVFRRLKHVGHTNHVVICSRGQDLAQHAGANVFDGIICDVPCSGDGTTRKYPHLWRRWRPRHGVQLHDLQLDLAKSAASLLKVGGRMVYSTCALNPVEDEAVVAALLEAAGGALRLVKIDLGAFRTRAGIESWTIDDEMANAGLDRPEDEHVDGSNADSRESKPARKRARKGRKGKGQAPEPVTVTPTMLPPLDARRTRKLNLPYCARVLPHDNDTEGFFLALIEKVADWDLVNEFAKRAPAEQRASDSKELLSKLGFNPRIAADAKLPKLAFLDDPPKKILDALRDQVGISAKADAHRDVRFRKLAARDESVDKRYKAVMMSNAAAAVVDAKWAASGSVPVLRAGVEVAHLRSTSTGMAFCALPQAGLALADTLLGDMNSDDEEDDATPKFAAELPPHDMMALLQVVMASMNNDSDIEDGSASESDDGGDGQDAAKRRRGKAAARGPPVLEIGQLAVVLEDEDIEDDEDLELCQHPASNLLVDSSVGANLVLALRPFEITTSSATEDSEAAASANEAVEAGSKRRMSKAERKKLKKQNKSQSSSAKTVSSSKATTKPSQTGSEPPSLVDMFASTPKPAFEMVIQLRKISPSHVEVVTDYSRILSYGLTLQHHLSQRA</sequence>
<dbReference type="Pfam" id="PF01189">
    <property type="entry name" value="Methyltr_RsmB-F"/>
    <property type="match status" value="1"/>
</dbReference>
<dbReference type="PRINTS" id="PR02008">
    <property type="entry name" value="RCMTFAMILY"/>
</dbReference>
<organism evidence="8 9">
    <name type="scientific">Hondaea fermentalgiana</name>
    <dbReference type="NCBI Taxonomy" id="2315210"/>
    <lineage>
        <taxon>Eukaryota</taxon>
        <taxon>Sar</taxon>
        <taxon>Stramenopiles</taxon>
        <taxon>Bigyra</taxon>
        <taxon>Labyrinthulomycetes</taxon>
        <taxon>Thraustochytrida</taxon>
        <taxon>Thraustochytriidae</taxon>
        <taxon>Hondaea</taxon>
    </lineage>
</organism>
<dbReference type="PANTHER" id="PTHR22808:SF1">
    <property type="entry name" value="RNA CYTOSINE-C(5)-METHYLTRANSFERASE NSUN2-RELATED"/>
    <property type="match status" value="1"/>
</dbReference>
<comment type="caution">
    <text evidence="5">Lacks conserved residue(s) required for the propagation of feature annotation.</text>
</comment>
<feature type="compositionally biased region" description="Low complexity" evidence="6">
    <location>
        <begin position="835"/>
        <end position="852"/>
    </location>
</feature>
<feature type="binding site" evidence="5">
    <location>
        <position position="324"/>
    </location>
    <ligand>
        <name>S-adenosyl-L-methionine</name>
        <dbReference type="ChEBI" id="CHEBI:59789"/>
    </ligand>
</feature>
<feature type="region of interest" description="Disordered" evidence="6">
    <location>
        <begin position="1"/>
        <end position="97"/>
    </location>
</feature>
<feature type="compositionally biased region" description="Low complexity" evidence="6">
    <location>
        <begin position="511"/>
        <end position="521"/>
    </location>
</feature>
<evidence type="ECO:0000256" key="6">
    <source>
        <dbReference type="SAM" id="MobiDB-lite"/>
    </source>
</evidence>
<feature type="compositionally biased region" description="Basic and acidic residues" evidence="6">
    <location>
        <begin position="40"/>
        <end position="49"/>
    </location>
</feature>
<feature type="domain" description="SAM-dependent MTase RsmB/NOP-type" evidence="7">
    <location>
        <begin position="178"/>
        <end position="558"/>
    </location>
</feature>
<feature type="compositionally biased region" description="Basic and acidic residues" evidence="6">
    <location>
        <begin position="12"/>
        <end position="28"/>
    </location>
</feature>
<keyword evidence="4 5" id="KW-0694">RNA-binding</keyword>
<dbReference type="SUPFAM" id="SSF53335">
    <property type="entry name" value="S-adenosyl-L-methionine-dependent methyltransferases"/>
    <property type="match status" value="1"/>
</dbReference>
<evidence type="ECO:0000256" key="1">
    <source>
        <dbReference type="ARBA" id="ARBA00022603"/>
    </source>
</evidence>
<dbReference type="AlphaFoldDB" id="A0A2R5G3U8"/>
<evidence type="ECO:0000256" key="4">
    <source>
        <dbReference type="ARBA" id="ARBA00022884"/>
    </source>
</evidence>
<feature type="compositionally biased region" description="Basic residues" evidence="6">
    <location>
        <begin position="1"/>
        <end position="11"/>
    </location>
</feature>
<dbReference type="Gene3D" id="3.40.50.150">
    <property type="entry name" value="Vaccinia Virus protein VP39"/>
    <property type="match status" value="1"/>
</dbReference>
<feature type="compositionally biased region" description="Basic residues" evidence="6">
    <location>
        <begin position="29"/>
        <end position="39"/>
    </location>
</feature>
<keyword evidence="9" id="KW-1185">Reference proteome</keyword>
<keyword evidence="1 5" id="KW-0489">Methyltransferase</keyword>
<feature type="compositionally biased region" description="Acidic residues" evidence="6">
    <location>
        <begin position="747"/>
        <end position="762"/>
    </location>
</feature>
<feature type="region of interest" description="Disordered" evidence="6">
    <location>
        <begin position="835"/>
        <end position="903"/>
    </location>
</feature>
<feature type="compositionally biased region" description="Low complexity" evidence="6">
    <location>
        <begin position="871"/>
        <end position="890"/>
    </location>
</feature>
<dbReference type="InParanoid" id="A0A2R5G3U8"/>
<feature type="active site" description="Nucleophile" evidence="5">
    <location>
        <position position="423"/>
    </location>
</feature>
<feature type="binding site" evidence="5">
    <location>
        <position position="370"/>
    </location>
    <ligand>
        <name>S-adenosyl-L-methionine</name>
        <dbReference type="ChEBI" id="CHEBI:59789"/>
    </ligand>
</feature>
<keyword evidence="2 5" id="KW-0808">Transferase</keyword>
<dbReference type="EMBL" id="BEYU01000010">
    <property type="protein sequence ID" value="GBG24999.1"/>
    <property type="molecule type" value="Genomic_DNA"/>
</dbReference>
<feature type="region of interest" description="Disordered" evidence="6">
    <location>
        <begin position="746"/>
        <end position="777"/>
    </location>
</feature>
<dbReference type="InterPro" id="IPR029063">
    <property type="entry name" value="SAM-dependent_MTases_sf"/>
</dbReference>
<comment type="caution">
    <text evidence="8">The sequence shown here is derived from an EMBL/GenBank/DDBJ whole genome shotgun (WGS) entry which is preliminary data.</text>
</comment>
<dbReference type="OrthoDB" id="6093671at2759"/>
<feature type="compositionally biased region" description="Basic residues" evidence="6">
    <location>
        <begin position="855"/>
        <end position="870"/>
    </location>
</feature>
<evidence type="ECO:0000256" key="3">
    <source>
        <dbReference type="ARBA" id="ARBA00022691"/>
    </source>
</evidence>
<evidence type="ECO:0000259" key="7">
    <source>
        <dbReference type="PROSITE" id="PS51686"/>
    </source>
</evidence>
<evidence type="ECO:0000313" key="9">
    <source>
        <dbReference type="Proteomes" id="UP000241890"/>
    </source>
</evidence>
<evidence type="ECO:0000313" key="8">
    <source>
        <dbReference type="EMBL" id="GBG24999.1"/>
    </source>
</evidence>
<feature type="compositionally biased region" description="Basic residues" evidence="6">
    <location>
        <begin position="496"/>
        <end position="507"/>
    </location>
</feature>
<dbReference type="GO" id="GO:0003723">
    <property type="term" value="F:RNA binding"/>
    <property type="evidence" value="ECO:0007669"/>
    <property type="project" value="UniProtKB-UniRule"/>
</dbReference>
<feature type="region of interest" description="Disordered" evidence="6">
    <location>
        <begin position="472"/>
        <end position="521"/>
    </location>
</feature>
<reference evidence="8 9" key="1">
    <citation type="submission" date="2017-12" db="EMBL/GenBank/DDBJ databases">
        <title>Sequencing, de novo assembly and annotation of complete genome of a new Thraustochytrid species, strain FCC1311.</title>
        <authorList>
            <person name="Sedici K."/>
            <person name="Godart F."/>
            <person name="Aiese Cigliano R."/>
            <person name="Sanseverino W."/>
            <person name="Barakat M."/>
            <person name="Ortet P."/>
            <person name="Marechal E."/>
            <person name="Cagnac O."/>
            <person name="Amato A."/>
        </authorList>
    </citation>
    <scope>NUCLEOTIDE SEQUENCE [LARGE SCALE GENOMIC DNA]</scope>
</reference>
<evidence type="ECO:0000256" key="2">
    <source>
        <dbReference type="ARBA" id="ARBA00022679"/>
    </source>
</evidence>